<dbReference type="FunFam" id="1.20.1250.20:FF:000134">
    <property type="entry name" value="MFS sugar transporter protein"/>
    <property type="match status" value="1"/>
</dbReference>
<comment type="similarity">
    <text evidence="2">Belongs to the major facilitator superfamily. Sugar transporter (TC 2.A.1.1) family.</text>
</comment>
<dbReference type="AlphaFoldDB" id="A0AAD7D7A3"/>
<dbReference type="InterPro" id="IPR020846">
    <property type="entry name" value="MFS_dom"/>
</dbReference>
<dbReference type="SUPFAM" id="SSF103473">
    <property type="entry name" value="MFS general substrate transporter"/>
    <property type="match status" value="1"/>
</dbReference>
<dbReference type="InterPro" id="IPR050360">
    <property type="entry name" value="MFS_Sugar_Transporters"/>
</dbReference>
<evidence type="ECO:0000256" key="4">
    <source>
        <dbReference type="ARBA" id="ARBA00022692"/>
    </source>
</evidence>
<keyword evidence="6 7" id="KW-0472">Membrane</keyword>
<feature type="transmembrane region" description="Helical" evidence="7">
    <location>
        <begin position="454"/>
        <end position="473"/>
    </location>
</feature>
<keyword evidence="3" id="KW-0813">Transport</keyword>
<feature type="transmembrane region" description="Helical" evidence="7">
    <location>
        <begin position="385"/>
        <end position="412"/>
    </location>
</feature>
<feature type="transmembrane region" description="Helical" evidence="7">
    <location>
        <begin position="354"/>
        <end position="373"/>
    </location>
</feature>
<evidence type="ECO:0000259" key="8">
    <source>
        <dbReference type="PROSITE" id="PS50850"/>
    </source>
</evidence>
<comment type="subcellular location">
    <subcellularLocation>
        <location evidence="1">Membrane</location>
        <topology evidence="1">Multi-pass membrane protein</topology>
    </subcellularLocation>
</comment>
<dbReference type="InterPro" id="IPR036259">
    <property type="entry name" value="MFS_trans_sf"/>
</dbReference>
<feature type="transmembrane region" description="Helical" evidence="7">
    <location>
        <begin position="424"/>
        <end position="442"/>
    </location>
</feature>
<evidence type="ECO:0000313" key="10">
    <source>
        <dbReference type="Proteomes" id="UP001221757"/>
    </source>
</evidence>
<dbReference type="GO" id="GO:0016020">
    <property type="term" value="C:membrane"/>
    <property type="evidence" value="ECO:0007669"/>
    <property type="project" value="UniProtKB-SubCell"/>
</dbReference>
<feature type="transmembrane region" description="Helical" evidence="7">
    <location>
        <begin position="79"/>
        <end position="101"/>
    </location>
</feature>
<feature type="transmembrane region" description="Helical" evidence="7">
    <location>
        <begin position="108"/>
        <end position="126"/>
    </location>
</feature>
<evidence type="ECO:0000256" key="7">
    <source>
        <dbReference type="SAM" id="Phobius"/>
    </source>
</evidence>
<dbReference type="PROSITE" id="PS50850">
    <property type="entry name" value="MFS"/>
    <property type="match status" value="1"/>
</dbReference>
<reference evidence="9" key="1">
    <citation type="submission" date="2023-03" db="EMBL/GenBank/DDBJ databases">
        <title>Massive genome expansion in bonnet fungi (Mycena s.s.) driven by repeated elements and novel gene families across ecological guilds.</title>
        <authorList>
            <consortium name="Lawrence Berkeley National Laboratory"/>
            <person name="Harder C.B."/>
            <person name="Miyauchi S."/>
            <person name="Viragh M."/>
            <person name="Kuo A."/>
            <person name="Thoen E."/>
            <person name="Andreopoulos B."/>
            <person name="Lu D."/>
            <person name="Skrede I."/>
            <person name="Drula E."/>
            <person name="Henrissat B."/>
            <person name="Morin E."/>
            <person name="Kohler A."/>
            <person name="Barry K."/>
            <person name="LaButti K."/>
            <person name="Morin E."/>
            <person name="Salamov A."/>
            <person name="Lipzen A."/>
            <person name="Mereny Z."/>
            <person name="Hegedus B."/>
            <person name="Baldrian P."/>
            <person name="Stursova M."/>
            <person name="Weitz H."/>
            <person name="Taylor A."/>
            <person name="Grigoriev I.V."/>
            <person name="Nagy L.G."/>
            <person name="Martin F."/>
            <person name="Kauserud H."/>
        </authorList>
    </citation>
    <scope>NUCLEOTIDE SEQUENCE</scope>
    <source>
        <strain evidence="9">CBHHK067</strain>
    </source>
</reference>
<dbReference type="InterPro" id="IPR005828">
    <property type="entry name" value="MFS_sugar_transport-like"/>
</dbReference>
<dbReference type="Gene3D" id="1.20.1250.20">
    <property type="entry name" value="MFS general substrate transporter like domains"/>
    <property type="match status" value="1"/>
</dbReference>
<feature type="domain" description="Major facilitator superfamily (MFS) profile" evidence="8">
    <location>
        <begin position="38"/>
        <end position="477"/>
    </location>
</feature>
<dbReference type="Pfam" id="PF00083">
    <property type="entry name" value="Sugar_tr"/>
    <property type="match status" value="1"/>
</dbReference>
<feature type="transmembrane region" description="Helical" evidence="7">
    <location>
        <begin position="196"/>
        <end position="219"/>
    </location>
</feature>
<dbReference type="Proteomes" id="UP001221757">
    <property type="component" value="Unassembled WGS sequence"/>
</dbReference>
<dbReference type="PANTHER" id="PTHR48022">
    <property type="entry name" value="PLASTIDIC GLUCOSE TRANSPORTER 4"/>
    <property type="match status" value="1"/>
</dbReference>
<protein>
    <submittedName>
        <fullName evidence="9">General substrate transporter</fullName>
    </submittedName>
</protein>
<evidence type="ECO:0000256" key="5">
    <source>
        <dbReference type="ARBA" id="ARBA00022989"/>
    </source>
</evidence>
<feature type="transmembrane region" description="Helical" evidence="7">
    <location>
        <begin position="167"/>
        <end position="190"/>
    </location>
</feature>
<keyword evidence="4 7" id="KW-0812">Transmembrane</keyword>
<evidence type="ECO:0000256" key="2">
    <source>
        <dbReference type="ARBA" id="ARBA00010992"/>
    </source>
</evidence>
<dbReference type="EMBL" id="JARKIE010000113">
    <property type="protein sequence ID" value="KAJ7682887.1"/>
    <property type="molecule type" value="Genomic_DNA"/>
</dbReference>
<keyword evidence="5 7" id="KW-1133">Transmembrane helix</keyword>
<evidence type="ECO:0000256" key="1">
    <source>
        <dbReference type="ARBA" id="ARBA00004141"/>
    </source>
</evidence>
<feature type="transmembrane region" description="Helical" evidence="7">
    <location>
        <begin position="288"/>
        <end position="310"/>
    </location>
</feature>
<gene>
    <name evidence="9" type="ORF">B0H17DRAFT_1170091</name>
</gene>
<evidence type="ECO:0000256" key="3">
    <source>
        <dbReference type="ARBA" id="ARBA00022448"/>
    </source>
</evidence>
<name>A0AAD7D7A3_MYCRO</name>
<dbReference type="GO" id="GO:0005351">
    <property type="term" value="F:carbohydrate:proton symporter activity"/>
    <property type="evidence" value="ECO:0007669"/>
    <property type="project" value="TreeGrafter"/>
</dbReference>
<dbReference type="PANTHER" id="PTHR48022:SF29">
    <property type="entry name" value="SUGAR TRANSPORTER, PUTATIVE (AFU_ORTHOLOGUE AFUA_6G14500)-RELATED"/>
    <property type="match status" value="1"/>
</dbReference>
<evidence type="ECO:0000313" key="9">
    <source>
        <dbReference type="EMBL" id="KAJ7682887.1"/>
    </source>
</evidence>
<organism evidence="9 10">
    <name type="scientific">Mycena rosella</name>
    <name type="common">Pink bonnet</name>
    <name type="synonym">Agaricus rosellus</name>
    <dbReference type="NCBI Taxonomy" id="1033263"/>
    <lineage>
        <taxon>Eukaryota</taxon>
        <taxon>Fungi</taxon>
        <taxon>Dikarya</taxon>
        <taxon>Basidiomycota</taxon>
        <taxon>Agaricomycotina</taxon>
        <taxon>Agaricomycetes</taxon>
        <taxon>Agaricomycetidae</taxon>
        <taxon>Agaricales</taxon>
        <taxon>Marasmiineae</taxon>
        <taxon>Mycenaceae</taxon>
        <taxon>Mycena</taxon>
    </lineage>
</organism>
<proteinExistence type="inferred from homology"/>
<sequence length="521" mass="57375">MHANPLPPTGANVVSELAAMDNRPWYKKPNLRSLYVVLLPACVGAEMTSAFDTNLMNGLQATSSWETCTLYHSPRPSLIGLMTAMYSLGAIFSLAIVPIIVDRRGRRASIFFGCTLMLIGAILQGASLNLHVFIAARFILGFGAPFSIVGSAFLIGELSHPKERAVMTCLFTGFFGVGSILIAGISLGTYSMQSDWGWRIPSVLQATPSIVQLAFVLFVPESPRWLVSKGRGTEAYAILVKCHAEGDAQSAFVKAQYVDIEKMLDEETRTGGRGWSELFSTPGMRKRAMLAVFLGISVQWSGAGLIGSYLPRILDSVGIHDDTTKNRINLVHSCWGLLCATTLALTMPRFKRRTVFLIGTTLTFLVMVGWTVATAEWTKSENPTSAVVVLVFIFLFTPACAMGFCTLVYAYLMELFPFRVRAKGLVLHTWFSRASVFLGQIINPIGLNNAGWKYYLSYCLFLLFQIGFVYFTFPETAHRTLEELAFIYEDGERAAGAISSEKACPDKPEVTEVVQVEILPY</sequence>
<keyword evidence="10" id="KW-1185">Reference proteome</keyword>
<evidence type="ECO:0000256" key="6">
    <source>
        <dbReference type="ARBA" id="ARBA00023136"/>
    </source>
</evidence>
<comment type="caution">
    <text evidence="9">The sequence shown here is derived from an EMBL/GenBank/DDBJ whole genome shotgun (WGS) entry which is preliminary data.</text>
</comment>
<accession>A0AAD7D7A3</accession>
<feature type="transmembrane region" description="Helical" evidence="7">
    <location>
        <begin position="330"/>
        <end position="347"/>
    </location>
</feature>
<feature type="transmembrane region" description="Helical" evidence="7">
    <location>
        <begin position="132"/>
        <end position="155"/>
    </location>
</feature>